<feature type="coiled-coil region" evidence="1">
    <location>
        <begin position="43"/>
        <end position="77"/>
    </location>
</feature>
<evidence type="ECO:0000256" key="1">
    <source>
        <dbReference type="SAM" id="Coils"/>
    </source>
</evidence>
<protein>
    <submittedName>
        <fullName evidence="2">Uncharacterized protein</fullName>
    </submittedName>
</protein>
<gene>
    <name evidence="2" type="ORF">M9458_025602</name>
</gene>
<reference evidence="2 3" key="1">
    <citation type="submission" date="2024-05" db="EMBL/GenBank/DDBJ databases">
        <title>Genome sequencing and assembly of Indian major carp, Cirrhinus mrigala (Hamilton, 1822).</title>
        <authorList>
            <person name="Mohindra V."/>
            <person name="Chowdhury L.M."/>
            <person name="Lal K."/>
            <person name="Jena J.K."/>
        </authorList>
    </citation>
    <scope>NUCLEOTIDE SEQUENCE [LARGE SCALE GENOMIC DNA]</scope>
    <source>
        <strain evidence="2">CM1030</strain>
        <tissue evidence="2">Blood</tissue>
    </source>
</reference>
<evidence type="ECO:0000313" key="2">
    <source>
        <dbReference type="EMBL" id="KAL0180160.1"/>
    </source>
</evidence>
<dbReference type="AlphaFoldDB" id="A0ABD0Q2M0"/>
<keyword evidence="1" id="KW-0175">Coiled coil</keyword>
<dbReference type="EMBL" id="JAMKFB020000012">
    <property type="protein sequence ID" value="KAL0180160.1"/>
    <property type="molecule type" value="Genomic_DNA"/>
</dbReference>
<evidence type="ECO:0000313" key="3">
    <source>
        <dbReference type="Proteomes" id="UP001529510"/>
    </source>
</evidence>
<comment type="caution">
    <text evidence="2">The sequence shown here is derived from an EMBL/GenBank/DDBJ whole genome shotgun (WGS) entry which is preliminary data.</text>
</comment>
<keyword evidence="3" id="KW-1185">Reference proteome</keyword>
<dbReference type="Gene3D" id="1.20.5.340">
    <property type="match status" value="1"/>
</dbReference>
<feature type="non-terminal residue" evidence="2">
    <location>
        <position position="99"/>
    </location>
</feature>
<dbReference type="SUPFAM" id="SSF90257">
    <property type="entry name" value="Myosin rod fragments"/>
    <property type="match status" value="1"/>
</dbReference>
<accession>A0ABD0Q2M0</accession>
<dbReference type="Proteomes" id="UP001529510">
    <property type="component" value="Unassembled WGS sequence"/>
</dbReference>
<organism evidence="2 3">
    <name type="scientific">Cirrhinus mrigala</name>
    <name type="common">Mrigala</name>
    <dbReference type="NCBI Taxonomy" id="683832"/>
    <lineage>
        <taxon>Eukaryota</taxon>
        <taxon>Metazoa</taxon>
        <taxon>Chordata</taxon>
        <taxon>Craniata</taxon>
        <taxon>Vertebrata</taxon>
        <taxon>Euteleostomi</taxon>
        <taxon>Actinopterygii</taxon>
        <taxon>Neopterygii</taxon>
        <taxon>Teleostei</taxon>
        <taxon>Ostariophysi</taxon>
        <taxon>Cypriniformes</taxon>
        <taxon>Cyprinidae</taxon>
        <taxon>Labeoninae</taxon>
        <taxon>Labeonini</taxon>
        <taxon>Cirrhinus</taxon>
    </lineage>
</organism>
<name>A0ABD0Q2M0_CIRMR</name>
<sequence>MEEMDNKGSNLSRTKALLMSQHEELKKQFDEEVKAKGLLSSSLSALRQECDTLKEQLEEEQESKQELQRLVSKLNSDVTHWRSRHEADAIQHSDELEEA</sequence>
<proteinExistence type="predicted"/>